<evidence type="ECO:0000313" key="1">
    <source>
        <dbReference type="EMBL" id="KAJ0028207.1"/>
    </source>
</evidence>
<name>A0ACC0Y1B3_9ROSI</name>
<reference evidence="2" key="1">
    <citation type="journal article" date="2023" name="G3 (Bethesda)">
        <title>Genome assembly and association tests identify interacting loci associated with vigor, precocity, and sex in interspecific pistachio rootstocks.</title>
        <authorList>
            <person name="Palmer W."/>
            <person name="Jacygrad E."/>
            <person name="Sagayaradj S."/>
            <person name="Cavanaugh K."/>
            <person name="Han R."/>
            <person name="Bertier L."/>
            <person name="Beede B."/>
            <person name="Kafkas S."/>
            <person name="Golino D."/>
            <person name="Preece J."/>
            <person name="Michelmore R."/>
        </authorList>
    </citation>
    <scope>NUCLEOTIDE SEQUENCE [LARGE SCALE GENOMIC DNA]</scope>
</reference>
<gene>
    <name evidence="1" type="ORF">Pint_35771</name>
</gene>
<accession>A0ACC0Y1B3</accession>
<organism evidence="1 2">
    <name type="scientific">Pistacia integerrima</name>
    <dbReference type="NCBI Taxonomy" id="434235"/>
    <lineage>
        <taxon>Eukaryota</taxon>
        <taxon>Viridiplantae</taxon>
        <taxon>Streptophyta</taxon>
        <taxon>Embryophyta</taxon>
        <taxon>Tracheophyta</taxon>
        <taxon>Spermatophyta</taxon>
        <taxon>Magnoliopsida</taxon>
        <taxon>eudicotyledons</taxon>
        <taxon>Gunneridae</taxon>
        <taxon>Pentapetalae</taxon>
        <taxon>rosids</taxon>
        <taxon>malvids</taxon>
        <taxon>Sapindales</taxon>
        <taxon>Anacardiaceae</taxon>
        <taxon>Pistacia</taxon>
    </lineage>
</organism>
<proteinExistence type="predicted"/>
<dbReference type="EMBL" id="CM047744">
    <property type="protein sequence ID" value="KAJ0028207.1"/>
    <property type="molecule type" value="Genomic_DNA"/>
</dbReference>
<evidence type="ECO:0000313" key="2">
    <source>
        <dbReference type="Proteomes" id="UP001163603"/>
    </source>
</evidence>
<comment type="caution">
    <text evidence="1">The sequence shown here is derived from an EMBL/GenBank/DDBJ whole genome shotgun (WGS) entry which is preliminary data.</text>
</comment>
<keyword evidence="2" id="KW-1185">Reference proteome</keyword>
<protein>
    <submittedName>
        <fullName evidence="1">Uncharacterized protein</fullName>
    </submittedName>
</protein>
<dbReference type="Proteomes" id="UP001163603">
    <property type="component" value="Chromosome 9"/>
</dbReference>
<sequence length="198" mass="21456">MFRECRRPCTPSPWQYPLTIFRTRRGTGRRKESQYDGGFPFRGRLGGGGWSRSRRGQLSKQISCQSVYSGLCRQFHHFRGRGLVASKSAHVMVAATAAELPEGAIVGGRGKGKRRQRSDSGKGANRASLDGPSPVCCDGFRNLKAMTPTTGDRLAACECMKEAAGRYASLKPDKASQLPQACGVQIGVPITKDVDCST</sequence>